<name>A0ABU4HK11_9ACTN</name>
<evidence type="ECO:0000256" key="2">
    <source>
        <dbReference type="ARBA" id="ARBA00022475"/>
    </source>
</evidence>
<dbReference type="Proteomes" id="UP001284601">
    <property type="component" value="Unassembled WGS sequence"/>
</dbReference>
<feature type="transmembrane region" description="Helical" evidence="7">
    <location>
        <begin position="244"/>
        <end position="269"/>
    </location>
</feature>
<dbReference type="Pfam" id="PF01943">
    <property type="entry name" value="Polysacc_synt"/>
    <property type="match status" value="1"/>
</dbReference>
<comment type="caution">
    <text evidence="8">The sequence shown here is derived from an EMBL/GenBank/DDBJ whole genome shotgun (WGS) entry which is preliminary data.</text>
</comment>
<dbReference type="InterPro" id="IPR002797">
    <property type="entry name" value="Polysacc_synth"/>
</dbReference>
<feature type="transmembrane region" description="Helical" evidence="7">
    <location>
        <begin position="74"/>
        <end position="94"/>
    </location>
</feature>
<sequence length="505" mass="52126">MNTDDPSAPEQAPSPAGTGRAAPEEALTAPDAGHRAIRGGMIRVLGYGAGLFLTALVTPFLLRHLGVAEFGQYTTVIAIVTMVQGLTDAGLTVVGQRVYVHADAERRRTLLADLLGIRLVLTPIGIAFGVLFAVLAGYPNALVAGTVVAGVGVILGVTAAALAMPLSVELRLGAVTAIDFARQLVIVIGIAVLIAAGAGLLPFFGIYAVAGAVAVAAALVFLGTSSWVMPRFAWSEWRPLLREALPVAFSLVVTSTYVRALIVICSLLASEHETGLFAASYRVSEILLGVPQMMLGAAFPILAHAHAANRDRLAYALQRMGEAALLVGLGIGLVLAVGAVPIIAVLGGSEFAGADDALRIQSVAIAGAFVTQLATASLIAVQRNRELLLVNLLALIVVVVLGFTLIPLWGANGAALAASIGEVVLAFAGMTLLVRAQPDLRPDLRYVPKLLLAAGAGCLCLLLPGSDAIAAVAAVVVYGVLAWLMRTIPDELVDALLRRQPLAAE</sequence>
<evidence type="ECO:0000256" key="3">
    <source>
        <dbReference type="ARBA" id="ARBA00022692"/>
    </source>
</evidence>
<evidence type="ECO:0000256" key="1">
    <source>
        <dbReference type="ARBA" id="ARBA00004651"/>
    </source>
</evidence>
<feature type="region of interest" description="Disordered" evidence="6">
    <location>
        <begin position="1"/>
        <end position="24"/>
    </location>
</feature>
<keyword evidence="4 7" id="KW-1133">Transmembrane helix</keyword>
<feature type="transmembrane region" description="Helical" evidence="7">
    <location>
        <begin position="415"/>
        <end position="434"/>
    </location>
</feature>
<keyword evidence="3 7" id="KW-0812">Transmembrane</keyword>
<proteinExistence type="predicted"/>
<keyword evidence="2" id="KW-1003">Cell membrane</keyword>
<feature type="transmembrane region" description="Helical" evidence="7">
    <location>
        <begin position="204"/>
        <end position="223"/>
    </location>
</feature>
<keyword evidence="9" id="KW-1185">Reference proteome</keyword>
<organism evidence="8 9">
    <name type="scientific">Conexibacter stalactiti</name>
    <dbReference type="NCBI Taxonomy" id="1940611"/>
    <lineage>
        <taxon>Bacteria</taxon>
        <taxon>Bacillati</taxon>
        <taxon>Actinomycetota</taxon>
        <taxon>Thermoleophilia</taxon>
        <taxon>Solirubrobacterales</taxon>
        <taxon>Conexibacteraceae</taxon>
        <taxon>Conexibacter</taxon>
    </lineage>
</organism>
<keyword evidence="5 7" id="KW-0472">Membrane</keyword>
<evidence type="ECO:0000256" key="6">
    <source>
        <dbReference type="SAM" id="MobiDB-lite"/>
    </source>
</evidence>
<accession>A0ABU4HK11</accession>
<evidence type="ECO:0000256" key="7">
    <source>
        <dbReference type="SAM" id="Phobius"/>
    </source>
</evidence>
<feature type="transmembrane region" description="Helical" evidence="7">
    <location>
        <begin position="180"/>
        <end position="198"/>
    </location>
</feature>
<evidence type="ECO:0000313" key="8">
    <source>
        <dbReference type="EMBL" id="MDW5593648.1"/>
    </source>
</evidence>
<feature type="transmembrane region" description="Helical" evidence="7">
    <location>
        <begin position="388"/>
        <end position="409"/>
    </location>
</feature>
<gene>
    <name evidence="8" type="ORF">R7226_04830</name>
</gene>
<dbReference type="RefSeq" id="WP_318595908.1">
    <property type="nucleotide sequence ID" value="NZ_JAWSTH010000007.1"/>
</dbReference>
<feature type="transmembrane region" description="Helical" evidence="7">
    <location>
        <begin position="142"/>
        <end position="168"/>
    </location>
</feature>
<feature type="transmembrane region" description="Helical" evidence="7">
    <location>
        <begin position="115"/>
        <end position="136"/>
    </location>
</feature>
<evidence type="ECO:0000256" key="5">
    <source>
        <dbReference type="ARBA" id="ARBA00023136"/>
    </source>
</evidence>
<dbReference type="PANTHER" id="PTHR30250:SF26">
    <property type="entry name" value="PSMA PROTEIN"/>
    <property type="match status" value="1"/>
</dbReference>
<protein>
    <submittedName>
        <fullName evidence="8">Polysaccharide biosynthesis C-terminal domain-containing protein</fullName>
    </submittedName>
</protein>
<feature type="transmembrane region" description="Helical" evidence="7">
    <location>
        <begin position="44"/>
        <end position="62"/>
    </location>
</feature>
<feature type="transmembrane region" description="Helical" evidence="7">
    <location>
        <begin position="323"/>
        <end position="346"/>
    </location>
</feature>
<evidence type="ECO:0000313" key="9">
    <source>
        <dbReference type="Proteomes" id="UP001284601"/>
    </source>
</evidence>
<dbReference type="EMBL" id="JAWSTH010000007">
    <property type="protein sequence ID" value="MDW5593648.1"/>
    <property type="molecule type" value="Genomic_DNA"/>
</dbReference>
<evidence type="ECO:0000256" key="4">
    <source>
        <dbReference type="ARBA" id="ARBA00022989"/>
    </source>
</evidence>
<dbReference type="PANTHER" id="PTHR30250">
    <property type="entry name" value="PST FAMILY PREDICTED COLANIC ACID TRANSPORTER"/>
    <property type="match status" value="1"/>
</dbReference>
<dbReference type="InterPro" id="IPR050833">
    <property type="entry name" value="Poly_Biosynth_Transport"/>
</dbReference>
<reference evidence="9" key="1">
    <citation type="submission" date="2023-07" db="EMBL/GenBank/DDBJ databases">
        <title>Conexibacter stalactiti sp. nov., isolated from stalactites in a lava cave and emended description of the genus Conexibacter.</title>
        <authorList>
            <person name="Lee S.D."/>
        </authorList>
    </citation>
    <scope>NUCLEOTIDE SEQUENCE [LARGE SCALE GENOMIC DNA]</scope>
    <source>
        <strain evidence="9">KCTC 39840</strain>
    </source>
</reference>
<feature type="transmembrane region" description="Helical" evidence="7">
    <location>
        <begin position="281"/>
        <end position="302"/>
    </location>
</feature>
<comment type="subcellular location">
    <subcellularLocation>
        <location evidence="1">Cell membrane</location>
        <topology evidence="1">Multi-pass membrane protein</topology>
    </subcellularLocation>
</comment>
<feature type="transmembrane region" description="Helical" evidence="7">
    <location>
        <begin position="358"/>
        <end position="381"/>
    </location>
</feature>